<reference evidence="2" key="1">
    <citation type="submission" date="2022-04" db="EMBL/GenBank/DDBJ databases">
        <title>Carnegiea gigantea Genome sequencing and assembly v2.</title>
        <authorList>
            <person name="Copetti D."/>
            <person name="Sanderson M.J."/>
            <person name="Burquez A."/>
            <person name="Wojciechowski M.F."/>
        </authorList>
    </citation>
    <scope>NUCLEOTIDE SEQUENCE</scope>
    <source>
        <strain evidence="2">SGP5-SGP5p</strain>
        <tissue evidence="2">Aerial part</tissue>
    </source>
</reference>
<organism evidence="2 3">
    <name type="scientific">Carnegiea gigantea</name>
    <dbReference type="NCBI Taxonomy" id="171969"/>
    <lineage>
        <taxon>Eukaryota</taxon>
        <taxon>Viridiplantae</taxon>
        <taxon>Streptophyta</taxon>
        <taxon>Embryophyta</taxon>
        <taxon>Tracheophyta</taxon>
        <taxon>Spermatophyta</taxon>
        <taxon>Magnoliopsida</taxon>
        <taxon>eudicotyledons</taxon>
        <taxon>Gunneridae</taxon>
        <taxon>Pentapetalae</taxon>
        <taxon>Caryophyllales</taxon>
        <taxon>Cactineae</taxon>
        <taxon>Cactaceae</taxon>
        <taxon>Cactoideae</taxon>
        <taxon>Echinocereeae</taxon>
        <taxon>Carnegiea</taxon>
    </lineage>
</organism>
<comment type="caution">
    <text evidence="2">The sequence shown here is derived from an EMBL/GenBank/DDBJ whole genome shotgun (WGS) entry which is preliminary data.</text>
</comment>
<dbReference type="EMBL" id="JAKOGI010000104">
    <property type="protein sequence ID" value="KAJ8444169.1"/>
    <property type="molecule type" value="Genomic_DNA"/>
</dbReference>
<name>A0A9Q1KIJ2_9CARY</name>
<dbReference type="Proteomes" id="UP001153076">
    <property type="component" value="Unassembled WGS sequence"/>
</dbReference>
<feature type="compositionally biased region" description="Pro residues" evidence="1">
    <location>
        <begin position="127"/>
        <end position="138"/>
    </location>
</feature>
<keyword evidence="3" id="KW-1185">Reference proteome</keyword>
<proteinExistence type="predicted"/>
<dbReference type="AlphaFoldDB" id="A0A9Q1KIJ2"/>
<feature type="region of interest" description="Disordered" evidence="1">
    <location>
        <begin position="124"/>
        <end position="144"/>
    </location>
</feature>
<accession>A0A9Q1KIJ2</accession>
<evidence type="ECO:0000313" key="3">
    <source>
        <dbReference type="Proteomes" id="UP001153076"/>
    </source>
</evidence>
<sequence length="185" mass="20891">MHAIAAQMYDVTFIDPFSSPGKEILWLSKIFLGKPTFKEDMDYNPQDNYFSPLFFVVVWGEGVFHGMAKMWRIRKMTEEMNGTMKVKLQGTGRGELLRNDKKRKQIREVLVSLWELIQQAQDFESEPPLPLPPPPPSPSLGKNRSIVAKECRATMVSPSMATCSREAEEEGMVPVGDVQATVAAR</sequence>
<evidence type="ECO:0000313" key="2">
    <source>
        <dbReference type="EMBL" id="KAJ8444169.1"/>
    </source>
</evidence>
<evidence type="ECO:0000256" key="1">
    <source>
        <dbReference type="SAM" id="MobiDB-lite"/>
    </source>
</evidence>
<protein>
    <submittedName>
        <fullName evidence="2">Uncharacterized protein</fullName>
    </submittedName>
</protein>
<gene>
    <name evidence="2" type="ORF">Cgig2_030989</name>
</gene>